<keyword evidence="5 11" id="KW-0808">Transferase</keyword>
<comment type="similarity">
    <text evidence="3 11">Belongs to the phosphoglycerate kinase family.</text>
</comment>
<dbReference type="HAMAP" id="MF_00145">
    <property type="entry name" value="Phosphoglyc_kinase"/>
    <property type="match status" value="1"/>
</dbReference>
<dbReference type="SUPFAM" id="SSF53748">
    <property type="entry name" value="Phosphoglycerate kinase"/>
    <property type="match status" value="1"/>
</dbReference>
<evidence type="ECO:0000256" key="1">
    <source>
        <dbReference type="ARBA" id="ARBA00000642"/>
    </source>
</evidence>
<dbReference type="InterPro" id="IPR001576">
    <property type="entry name" value="Phosphoglycerate_kinase"/>
</dbReference>
<dbReference type="Gene3D" id="3.40.50.1260">
    <property type="entry name" value="Phosphoglycerate kinase, N-terminal domain"/>
    <property type="match status" value="2"/>
</dbReference>
<accession>A0A0D6L4J6</accession>
<comment type="cofactor">
    <cofactor evidence="2">
        <name>Mg(2+)</name>
        <dbReference type="ChEBI" id="CHEBI:18420"/>
    </cofactor>
</comment>
<reference evidence="13 14" key="1">
    <citation type="submission" date="2013-05" db="EMBL/GenBank/DDBJ databases">
        <title>Draft genome of the parasitic nematode Anyclostoma ceylanicum.</title>
        <authorList>
            <person name="Mitreva M."/>
        </authorList>
    </citation>
    <scope>NUCLEOTIDE SEQUENCE [LARGE SCALE GENOMIC DNA]</scope>
</reference>
<evidence type="ECO:0000256" key="12">
    <source>
        <dbReference type="RuleBase" id="RU000696"/>
    </source>
</evidence>
<evidence type="ECO:0000256" key="7">
    <source>
        <dbReference type="ARBA" id="ARBA00022777"/>
    </source>
</evidence>
<evidence type="ECO:0000256" key="9">
    <source>
        <dbReference type="ARBA" id="ARBA00022842"/>
    </source>
</evidence>
<keyword evidence="8 10" id="KW-0067">ATP-binding</keyword>
<keyword evidence="14" id="KW-1185">Reference proteome</keyword>
<dbReference type="PIRSF" id="PIRSF000724">
    <property type="entry name" value="Pgk"/>
    <property type="match status" value="1"/>
</dbReference>
<evidence type="ECO:0000313" key="13">
    <source>
        <dbReference type="EMBL" id="EPB65884.1"/>
    </source>
</evidence>
<evidence type="ECO:0000256" key="3">
    <source>
        <dbReference type="ARBA" id="ARBA00008982"/>
    </source>
</evidence>
<dbReference type="GO" id="GO:0006096">
    <property type="term" value="P:glycolytic process"/>
    <property type="evidence" value="ECO:0007669"/>
    <property type="project" value="UniProtKB-UniPathway"/>
</dbReference>
<evidence type="ECO:0000256" key="5">
    <source>
        <dbReference type="ARBA" id="ARBA00022679"/>
    </source>
</evidence>
<dbReference type="FunFam" id="3.40.50.1260:FF:000007">
    <property type="entry name" value="Phosphoglycerate kinase"/>
    <property type="match status" value="1"/>
</dbReference>
<dbReference type="EMBL" id="KE126898">
    <property type="protein sequence ID" value="EPB65884.1"/>
    <property type="molecule type" value="Genomic_DNA"/>
</dbReference>
<dbReference type="Proteomes" id="UP000054495">
    <property type="component" value="Unassembled WGS sequence"/>
</dbReference>
<organism evidence="13 14">
    <name type="scientific">Ancylostoma ceylanicum</name>
    <dbReference type="NCBI Taxonomy" id="53326"/>
    <lineage>
        <taxon>Eukaryota</taxon>
        <taxon>Metazoa</taxon>
        <taxon>Ecdysozoa</taxon>
        <taxon>Nematoda</taxon>
        <taxon>Chromadorea</taxon>
        <taxon>Rhabditida</taxon>
        <taxon>Rhabditina</taxon>
        <taxon>Rhabditomorpha</taxon>
        <taxon>Strongyloidea</taxon>
        <taxon>Ancylostomatidae</taxon>
        <taxon>Ancylostomatinae</taxon>
        <taxon>Ancylostoma</taxon>
    </lineage>
</organism>
<evidence type="ECO:0000313" key="14">
    <source>
        <dbReference type="Proteomes" id="UP000054495"/>
    </source>
</evidence>
<evidence type="ECO:0000256" key="4">
    <source>
        <dbReference type="ARBA" id="ARBA00013061"/>
    </source>
</evidence>
<dbReference type="GO" id="GO:0005524">
    <property type="term" value="F:ATP binding"/>
    <property type="evidence" value="ECO:0007669"/>
    <property type="project" value="UniProtKB-KW"/>
</dbReference>
<evidence type="ECO:0000256" key="11">
    <source>
        <dbReference type="RuleBase" id="RU000532"/>
    </source>
</evidence>
<keyword evidence="6" id="KW-0547">Nucleotide-binding</keyword>
<name>A0A0D6L4J6_9BILA</name>
<sequence length="340" mass="36339">MSHLGRPNGVEEKYSLKHILSTVSDVLGVPVKFVSDCIGEEALEASNSLKPGEVLLLENVRFYKQETTGTESFAEALAKHGDVYVNDAFGTAHRAHASTTIVANYFPDDKMFGYLIEGEIKAVDNVLNSSDKPLTAIVGGAKVSSKITIIERLLDKVDNLIVGGGMAYTFVKAQGGKVGNSLVEDDYIDVALKIISKAKEKGVNLYIPVDTVIADKFDNDANRKEVDIREIPDGWMGLDTGAQTSKDVAEIITSSKLILWNGPMGVFELENFQKGTADVANAIVEATKKGAYSLIGGGDSVAAINKFGLADKVSYVSTGGGAMLEYLEGIELPGIKAINQ</sequence>
<evidence type="ECO:0000256" key="10">
    <source>
        <dbReference type="PIRSR" id="PIRSR000724-2"/>
    </source>
</evidence>
<evidence type="ECO:0000256" key="6">
    <source>
        <dbReference type="ARBA" id="ARBA00022741"/>
    </source>
</evidence>
<comment type="pathway">
    <text evidence="11">Carbohydrate degradation; glycolysis; pyruvate from D-glyceraldehyde 3-phosphate: step 2/5.</text>
</comment>
<dbReference type="GO" id="GO:0043531">
    <property type="term" value="F:ADP binding"/>
    <property type="evidence" value="ECO:0007669"/>
    <property type="project" value="TreeGrafter"/>
</dbReference>
<dbReference type="PANTHER" id="PTHR11406">
    <property type="entry name" value="PHOSPHOGLYCERATE KINASE"/>
    <property type="match status" value="1"/>
</dbReference>
<dbReference type="GO" id="GO:0005829">
    <property type="term" value="C:cytosol"/>
    <property type="evidence" value="ECO:0007669"/>
    <property type="project" value="TreeGrafter"/>
</dbReference>
<protein>
    <recommendedName>
        <fullName evidence="4 11">Phosphoglycerate kinase</fullName>
        <ecNumber evidence="4 11">2.7.2.3</ecNumber>
    </recommendedName>
</protein>
<dbReference type="InterPro" id="IPR036043">
    <property type="entry name" value="Phosphoglycerate_kinase_sf"/>
</dbReference>
<gene>
    <name evidence="13" type="ORF">ANCCEY_15037</name>
</gene>
<keyword evidence="9" id="KW-0460">Magnesium</keyword>
<dbReference type="GO" id="GO:0006094">
    <property type="term" value="P:gluconeogenesis"/>
    <property type="evidence" value="ECO:0007669"/>
    <property type="project" value="TreeGrafter"/>
</dbReference>
<dbReference type="PRINTS" id="PR00477">
    <property type="entry name" value="PHGLYCKINASE"/>
</dbReference>
<evidence type="ECO:0000256" key="8">
    <source>
        <dbReference type="ARBA" id="ARBA00022840"/>
    </source>
</evidence>
<evidence type="ECO:0000256" key="2">
    <source>
        <dbReference type="ARBA" id="ARBA00001946"/>
    </source>
</evidence>
<keyword evidence="7 11" id="KW-0418">Kinase</keyword>
<dbReference type="AlphaFoldDB" id="A0A0D6L4J6"/>
<feature type="binding site" evidence="10">
    <location>
        <begin position="297"/>
        <end position="300"/>
    </location>
    <ligand>
        <name>ATP</name>
        <dbReference type="ChEBI" id="CHEBI:30616"/>
    </ligand>
</feature>
<dbReference type="Pfam" id="PF00162">
    <property type="entry name" value="PGK"/>
    <property type="match status" value="1"/>
</dbReference>
<dbReference type="UniPathway" id="UPA00109">
    <property type="reaction ID" value="UER00185"/>
</dbReference>
<comment type="subunit">
    <text evidence="12">Monomer.</text>
</comment>
<proteinExistence type="inferred from homology"/>
<dbReference type="InterPro" id="IPR015824">
    <property type="entry name" value="Phosphoglycerate_kinase_N"/>
</dbReference>
<dbReference type="PANTHER" id="PTHR11406:SF23">
    <property type="entry name" value="PHOSPHOGLYCERATE KINASE 1, CHLOROPLASTIC-RELATED"/>
    <property type="match status" value="1"/>
</dbReference>
<feature type="binding site" evidence="10">
    <location>
        <position position="146"/>
    </location>
    <ligand>
        <name>ATP</name>
        <dbReference type="ChEBI" id="CHEBI:30616"/>
    </ligand>
</feature>
<comment type="catalytic activity">
    <reaction evidence="1 11">
        <text>(2R)-3-phosphoglycerate + ATP = (2R)-3-phospho-glyceroyl phosphate + ADP</text>
        <dbReference type="Rhea" id="RHEA:14801"/>
        <dbReference type="ChEBI" id="CHEBI:30616"/>
        <dbReference type="ChEBI" id="CHEBI:57604"/>
        <dbReference type="ChEBI" id="CHEBI:58272"/>
        <dbReference type="ChEBI" id="CHEBI:456216"/>
        <dbReference type="EC" id="2.7.2.3"/>
    </reaction>
</comment>
<dbReference type="GO" id="GO:0004618">
    <property type="term" value="F:phosphoglycerate kinase activity"/>
    <property type="evidence" value="ECO:0007669"/>
    <property type="project" value="UniProtKB-EC"/>
</dbReference>
<dbReference type="EC" id="2.7.2.3" evidence="4 11"/>
<feature type="binding site" evidence="10">
    <location>
        <position position="268"/>
    </location>
    <ligand>
        <name>ATP</name>
        <dbReference type="ChEBI" id="CHEBI:30616"/>
    </ligand>
</feature>